<reference evidence="2" key="1">
    <citation type="submission" date="2020-07" db="EMBL/GenBank/DDBJ databases">
        <title>Huge and variable diversity of episymbiotic CPR bacteria and DPANN archaea in groundwater ecosystems.</title>
        <authorList>
            <person name="He C.Y."/>
            <person name="Keren R."/>
            <person name="Whittaker M."/>
            <person name="Farag I.F."/>
            <person name="Doudna J."/>
            <person name="Cate J.H.D."/>
            <person name="Banfield J.F."/>
        </authorList>
    </citation>
    <scope>NUCLEOTIDE SEQUENCE</scope>
    <source>
        <strain evidence="2">NC_groundwater_1586_Pr3_B-0.1um_66_15</strain>
    </source>
</reference>
<proteinExistence type="predicted"/>
<evidence type="ECO:0000256" key="1">
    <source>
        <dbReference type="SAM" id="MobiDB-lite"/>
    </source>
</evidence>
<organism evidence="2 3">
    <name type="scientific">Devosia nanyangense</name>
    <dbReference type="NCBI Taxonomy" id="1228055"/>
    <lineage>
        <taxon>Bacteria</taxon>
        <taxon>Pseudomonadati</taxon>
        <taxon>Pseudomonadota</taxon>
        <taxon>Alphaproteobacteria</taxon>
        <taxon>Hyphomicrobiales</taxon>
        <taxon>Devosiaceae</taxon>
        <taxon>Devosia</taxon>
    </lineage>
</organism>
<sequence length="169" mass="17845">MSLRIEGHAILWVTALLSLGFTTFHGNFTSFQEATDRNESQSQQSTQSSLGSAAQTENDRAIVERSLPEIDRQARTLFYIEAVSMEPSPAPLAVVPDAARLILKGIVSSGGELRAVFAIAQSGEGYVTAGAGDVVAGFQITSVSRDRVVASSPNGEATVFELRGTGEGL</sequence>
<gene>
    <name evidence="2" type="ORF">HY834_20580</name>
</gene>
<evidence type="ECO:0000313" key="3">
    <source>
        <dbReference type="Proteomes" id="UP000782610"/>
    </source>
</evidence>
<evidence type="ECO:0000313" key="2">
    <source>
        <dbReference type="EMBL" id="MBI4924139.1"/>
    </source>
</evidence>
<feature type="compositionally biased region" description="Low complexity" evidence="1">
    <location>
        <begin position="40"/>
        <end position="56"/>
    </location>
</feature>
<accession>A0A933NYN1</accession>
<comment type="caution">
    <text evidence="2">The sequence shown here is derived from an EMBL/GenBank/DDBJ whole genome shotgun (WGS) entry which is preliminary data.</text>
</comment>
<dbReference type="EMBL" id="JACRAF010000069">
    <property type="protein sequence ID" value="MBI4924139.1"/>
    <property type="molecule type" value="Genomic_DNA"/>
</dbReference>
<feature type="region of interest" description="Disordered" evidence="1">
    <location>
        <begin position="34"/>
        <end position="58"/>
    </location>
</feature>
<dbReference type="AlphaFoldDB" id="A0A933NYN1"/>
<dbReference type="Proteomes" id="UP000782610">
    <property type="component" value="Unassembled WGS sequence"/>
</dbReference>
<protein>
    <submittedName>
        <fullName evidence="2">Uncharacterized protein</fullName>
    </submittedName>
</protein>
<name>A0A933NYN1_9HYPH</name>